<dbReference type="Gene3D" id="1.25.40.420">
    <property type="match status" value="2"/>
</dbReference>
<dbReference type="PROSITE" id="PS50097">
    <property type="entry name" value="BTB"/>
    <property type="match status" value="2"/>
</dbReference>
<dbReference type="OrthoDB" id="45365at2759"/>
<dbReference type="SMART" id="SM00875">
    <property type="entry name" value="BACK"/>
    <property type="match status" value="2"/>
</dbReference>
<dbReference type="InterPro" id="IPR011705">
    <property type="entry name" value="BACK"/>
</dbReference>
<dbReference type="Gene3D" id="3.30.710.10">
    <property type="entry name" value="Potassium Channel Kv1.1, Chain A"/>
    <property type="match status" value="2"/>
</dbReference>
<dbReference type="Pfam" id="PF24681">
    <property type="entry name" value="Kelch_KLHDC2_KLHL20_DRC7"/>
    <property type="match status" value="1"/>
</dbReference>
<dbReference type="GeneID" id="109484427"/>
<dbReference type="SUPFAM" id="SSF54695">
    <property type="entry name" value="POZ domain"/>
    <property type="match status" value="2"/>
</dbReference>
<dbReference type="InterPro" id="IPR000210">
    <property type="entry name" value="BTB/POZ_dom"/>
</dbReference>
<dbReference type="InterPro" id="IPR006652">
    <property type="entry name" value="Kelch_1"/>
</dbReference>
<name>A0A6P5AAK2_BRABE</name>
<evidence type="ECO:0000313" key="6">
    <source>
        <dbReference type="RefSeq" id="XP_019643234.1"/>
    </source>
</evidence>
<evidence type="ECO:0000256" key="3">
    <source>
        <dbReference type="SAM" id="MobiDB-lite"/>
    </source>
</evidence>
<evidence type="ECO:0000259" key="4">
    <source>
        <dbReference type="PROSITE" id="PS50097"/>
    </source>
</evidence>
<gene>
    <name evidence="6" type="primary">LOC109484427</name>
</gene>
<dbReference type="Pfam" id="PF01344">
    <property type="entry name" value="Kelch_1"/>
    <property type="match status" value="2"/>
</dbReference>
<dbReference type="InterPro" id="IPR011333">
    <property type="entry name" value="SKP1/BTB/POZ_sf"/>
</dbReference>
<evidence type="ECO:0000313" key="5">
    <source>
        <dbReference type="Proteomes" id="UP000515135"/>
    </source>
</evidence>
<dbReference type="InterPro" id="IPR015915">
    <property type="entry name" value="Kelch-typ_b-propeller"/>
</dbReference>
<evidence type="ECO:0000256" key="2">
    <source>
        <dbReference type="ARBA" id="ARBA00022737"/>
    </source>
</evidence>
<dbReference type="Proteomes" id="UP000515135">
    <property type="component" value="Unplaced"/>
</dbReference>
<accession>A0A6P5AAK2</accession>
<dbReference type="CDD" id="cd18186">
    <property type="entry name" value="BTB_POZ_ZBTB_KLHL-like"/>
    <property type="match status" value="1"/>
</dbReference>
<dbReference type="Gene3D" id="2.120.10.80">
    <property type="entry name" value="Kelch-type beta propeller"/>
    <property type="match status" value="2"/>
</dbReference>
<keyword evidence="2" id="KW-0677">Repeat</keyword>
<evidence type="ECO:0000256" key="1">
    <source>
        <dbReference type="ARBA" id="ARBA00022441"/>
    </source>
</evidence>
<feature type="region of interest" description="Disordered" evidence="3">
    <location>
        <begin position="605"/>
        <end position="640"/>
    </location>
</feature>
<dbReference type="SMART" id="SM00612">
    <property type="entry name" value="Kelch"/>
    <property type="match status" value="3"/>
</dbReference>
<dbReference type="PANTHER" id="PTHR24412">
    <property type="entry name" value="KELCH PROTEIN"/>
    <property type="match status" value="1"/>
</dbReference>
<feature type="domain" description="BTB" evidence="4">
    <location>
        <begin position="29"/>
        <end position="98"/>
    </location>
</feature>
<dbReference type="KEGG" id="bbel:109484427"/>
<feature type="compositionally biased region" description="Basic and acidic residues" evidence="3">
    <location>
        <begin position="610"/>
        <end position="626"/>
    </location>
</feature>
<protein>
    <submittedName>
        <fullName evidence="6">Uncharacterized protein LOC109484427</fullName>
    </submittedName>
</protein>
<organism evidence="5 6">
    <name type="scientific">Branchiostoma belcheri</name>
    <name type="common">Amphioxus</name>
    <dbReference type="NCBI Taxonomy" id="7741"/>
    <lineage>
        <taxon>Eukaryota</taxon>
        <taxon>Metazoa</taxon>
        <taxon>Chordata</taxon>
        <taxon>Cephalochordata</taxon>
        <taxon>Leptocardii</taxon>
        <taxon>Amphioxiformes</taxon>
        <taxon>Branchiostomatidae</taxon>
        <taxon>Branchiostoma</taxon>
    </lineage>
</organism>
<feature type="region of interest" description="Disordered" evidence="3">
    <location>
        <begin position="1108"/>
        <end position="1142"/>
    </location>
</feature>
<dbReference type="Pfam" id="PF00651">
    <property type="entry name" value="BTB"/>
    <property type="match status" value="2"/>
</dbReference>
<feature type="compositionally biased region" description="Acidic residues" evidence="3">
    <location>
        <begin position="1110"/>
        <end position="1142"/>
    </location>
</feature>
<keyword evidence="5" id="KW-1185">Reference proteome</keyword>
<dbReference type="SUPFAM" id="SSF117281">
    <property type="entry name" value="Kelch motif"/>
    <property type="match status" value="2"/>
</dbReference>
<dbReference type="FunFam" id="1.25.40.420:FF:000001">
    <property type="entry name" value="Kelch-like family member 12"/>
    <property type="match status" value="1"/>
</dbReference>
<dbReference type="Pfam" id="PF07707">
    <property type="entry name" value="BACK"/>
    <property type="match status" value="2"/>
</dbReference>
<dbReference type="SMART" id="SM00225">
    <property type="entry name" value="BTB"/>
    <property type="match status" value="2"/>
</dbReference>
<dbReference type="PANTHER" id="PTHR24412:SF272">
    <property type="entry name" value="KELCH-LIKE PROTEIN DIABLO"/>
    <property type="match status" value="1"/>
</dbReference>
<proteinExistence type="predicted"/>
<sequence length="1286" mass="145612">MSRTKTFFGRRRQELFAELNCQRQTGEFLDLVVRVQDIRFRCHRAILSSTPSFKAILSQIHAKGKSSKVIKLRIQNIDPLCFAKILDFVYTGEITISKDDVNDILQAAHLLSGNVLDNISIYCRDFMHNTLCPSNCLLFMHFANMYGFSTLKREARRKAIAHFSKAKQDDGFLTLSSDELVNLLQDDLLQVTSEDEIATSVIRWLNHDPESRKLALPMILKEIHLSCVRVSVLRELESHLAVQESAECLTNITAAKEEHLNGTRQLTTGAHKRGCCCCTPIRKPATTDDLIIIGGGWKVDKLILPLQSIIGLDPDDRHFYHITDLPTPDLVDTSVVNTGRRLYVSGGCIDDDPDSAPIKQIFCYDFATDTWEKLPDMPRGRAEHQSVVVDGKLFLVGGDVKAASDEAASADTTCPLTIDCYDLEKGTWIEPPTAPLIDPLSNTKVAAACRGKLVLIEGLIKTSRRTLRVHALDLLNGEWVYSDIAWKGYESDSHWLDVDISVNAIDDKLYFRAESNLFAYDVKSESLTKVKITAVPSGIKFLYTKLDADCLVDACITSIHEFADRYRQKVERLPFAVTECTVLGTKKSSIGWYCRDHLVKLNRNNINNDQNDKEGRDDDHEDETHSKMRPPTAHFQNPSHSDDLSVELARQCNTGTYTDVVLEVEGQKVCCHRAVLVSTPYFKAMFSSSFKESNSRVVKLCGINFNSLVKILTFLYKGSIQISGDNVQDILQAAHMLQIDEITEFCRTVIQDNIHACNCIGVMRLANLYGFSDLEKKAELQAVTHFSEVRQNEEFLSLSTVELVKLLGGRFNRLLEVTSEDEVVTCVLRWLDHDPESRKTAIPAILQEIRLPYVKVSTLEKLESHPGVLESAECLNKITAVKEGHLAGTRRLHKYGRKRSRKPDNLEILFGGLRWIGLYQPSIPLESIVCRDPNSQQYFYITKLPTSVACVSVARAERHLYVTGGYGPQSQSNDRSASRLAFRYNFLADTWTKLPDMPRGRAEHQSIVVEGKLYVVGGDDKATSVSMDCYDLEEETWIQLVSLPEIDPWSQLRLVDTSSNHVVLFEISCDSKKCVTNDVLRRVLGGYFDAKWTNLVVHVLKVATDPLSNDGDDDSDDSDEDEWNDNDGVWDEKEEDSECDENEQWTRSDILVLHNVDGCDVFVITVNDRVYFHFVCTRLSLFIGRKYIQTVYVYNVKENTVIDAERVCDINHTECDFRRYYNAFGRFKDAVINRYMFQNMASGEGETSTYLLSKSVLIADKRSIGWYCRDLAKFKNVKEPNQSSFD</sequence>
<reference evidence="6" key="1">
    <citation type="submission" date="2025-08" db="UniProtKB">
        <authorList>
            <consortium name="RefSeq"/>
        </authorList>
    </citation>
    <scope>IDENTIFICATION</scope>
    <source>
        <tissue evidence="6">Gonad</tissue>
    </source>
</reference>
<feature type="domain" description="BTB" evidence="4">
    <location>
        <begin position="658"/>
        <end position="724"/>
    </location>
</feature>
<dbReference type="RefSeq" id="XP_019643234.1">
    <property type="nucleotide sequence ID" value="XM_019787675.1"/>
</dbReference>
<keyword evidence="1" id="KW-0880">Kelch repeat</keyword>